<dbReference type="OrthoDB" id="7366793at2"/>
<reference evidence="3 4" key="1">
    <citation type="submission" date="2019-06" db="EMBL/GenBank/DDBJ databases">
        <title>Genomic Encyclopedia of Type Strains, Phase IV (KMG-V): Genome sequencing to study the core and pangenomes of soil and plant-associated prokaryotes.</title>
        <authorList>
            <person name="Whitman W."/>
        </authorList>
    </citation>
    <scope>NUCLEOTIDE SEQUENCE [LARGE SCALE GENOMIC DNA]</scope>
    <source>
        <strain evidence="3 4">BR 11622</strain>
    </source>
</reference>
<feature type="compositionally biased region" description="Low complexity" evidence="1">
    <location>
        <begin position="199"/>
        <end position="222"/>
    </location>
</feature>
<keyword evidence="4" id="KW-1185">Reference proteome</keyword>
<gene>
    <name evidence="3" type="ORF">FBZ90_106289</name>
</gene>
<name>A0A560H8M2_9PROT</name>
<feature type="region of interest" description="Disordered" evidence="1">
    <location>
        <begin position="182"/>
        <end position="249"/>
    </location>
</feature>
<keyword evidence="2" id="KW-0812">Transmembrane</keyword>
<comment type="caution">
    <text evidence="3">The sequence shown here is derived from an EMBL/GenBank/DDBJ whole genome shotgun (WGS) entry which is preliminary data.</text>
</comment>
<dbReference type="EMBL" id="VITR01000006">
    <property type="protein sequence ID" value="TWB42687.1"/>
    <property type="molecule type" value="Genomic_DNA"/>
</dbReference>
<dbReference type="RefSeq" id="WP_145732501.1">
    <property type="nucleotide sequence ID" value="NZ_VITR01000006.1"/>
</dbReference>
<evidence type="ECO:0000256" key="2">
    <source>
        <dbReference type="SAM" id="Phobius"/>
    </source>
</evidence>
<dbReference type="Proteomes" id="UP000315751">
    <property type="component" value="Unassembled WGS sequence"/>
</dbReference>
<organism evidence="3 4">
    <name type="scientific">Nitrospirillum amazonense</name>
    <dbReference type="NCBI Taxonomy" id="28077"/>
    <lineage>
        <taxon>Bacteria</taxon>
        <taxon>Pseudomonadati</taxon>
        <taxon>Pseudomonadota</taxon>
        <taxon>Alphaproteobacteria</taxon>
        <taxon>Rhodospirillales</taxon>
        <taxon>Azospirillaceae</taxon>
        <taxon>Nitrospirillum</taxon>
    </lineage>
</organism>
<evidence type="ECO:0000313" key="3">
    <source>
        <dbReference type="EMBL" id="TWB42687.1"/>
    </source>
</evidence>
<accession>A0A560H8M2</accession>
<protein>
    <submittedName>
        <fullName evidence="3">Uncharacterized protein</fullName>
    </submittedName>
</protein>
<keyword evidence="2" id="KW-1133">Transmembrane helix</keyword>
<sequence length="249" mass="26926">MSQDANPESGRPAGAAARILYRLRAGLGRRATIAWTLCRLWLGTLWHQARPVTARMATAAAARILSAWRARREGTRRAAHAGALAWNRLKPLAGRLRGWADRVWQATRTGVLPVLAHLRAYPWRRLGARLLVPGQCALGILFGLSLLRRGDTVHMLAGGLLSLSFVLMALIYAWTRVRQAGSETAPPVPMGSDTVASKVPAMPEETPPAEAALPVTPAITPAPEAPPKPKRKRAPRKVTPPPADQRTGT</sequence>
<feature type="transmembrane region" description="Helical" evidence="2">
    <location>
        <begin position="126"/>
        <end position="147"/>
    </location>
</feature>
<evidence type="ECO:0000256" key="1">
    <source>
        <dbReference type="SAM" id="MobiDB-lite"/>
    </source>
</evidence>
<keyword evidence="2" id="KW-0472">Membrane</keyword>
<dbReference type="AlphaFoldDB" id="A0A560H8M2"/>
<feature type="transmembrane region" description="Helical" evidence="2">
    <location>
        <begin position="153"/>
        <end position="174"/>
    </location>
</feature>
<proteinExistence type="predicted"/>
<evidence type="ECO:0000313" key="4">
    <source>
        <dbReference type="Proteomes" id="UP000315751"/>
    </source>
</evidence>